<dbReference type="Pfam" id="PF13413">
    <property type="entry name" value="HTH_25"/>
    <property type="match status" value="1"/>
</dbReference>
<evidence type="ECO:0008006" key="4">
    <source>
        <dbReference type="Google" id="ProtNLM"/>
    </source>
</evidence>
<protein>
    <recommendedName>
        <fullName evidence="4">HTH cro/C1-type domain-containing protein</fullName>
    </recommendedName>
</protein>
<dbReference type="GO" id="GO:0003677">
    <property type="term" value="F:DNA binding"/>
    <property type="evidence" value="ECO:0007669"/>
    <property type="project" value="InterPro"/>
</dbReference>
<keyword evidence="1" id="KW-0812">Transmembrane</keyword>
<comment type="caution">
    <text evidence="2">The sequence shown here is derived from an EMBL/GenBank/DDBJ whole genome shotgun (WGS) entry which is preliminary data.</text>
</comment>
<dbReference type="InterPro" id="IPR010982">
    <property type="entry name" value="Lambda_DNA-bd_dom_sf"/>
</dbReference>
<dbReference type="Gene3D" id="1.10.260.40">
    <property type="entry name" value="lambda repressor-like DNA-binding domains"/>
    <property type="match status" value="1"/>
</dbReference>
<dbReference type="PANTHER" id="PTHR34475:SF1">
    <property type="entry name" value="CYTOSKELETON PROTEIN RODZ"/>
    <property type="match status" value="1"/>
</dbReference>
<dbReference type="InterPro" id="IPR050400">
    <property type="entry name" value="Bact_Cytoskel_RodZ"/>
</dbReference>
<gene>
    <name evidence="2" type="ORF">COT79_00550</name>
</gene>
<evidence type="ECO:0000256" key="1">
    <source>
        <dbReference type="SAM" id="Phobius"/>
    </source>
</evidence>
<keyword evidence="1" id="KW-1133">Transmembrane helix</keyword>
<sequence>MIPGFKTKSIRTTTLGDRLRLARTRKNHELKDVEDATKVRVRYLDALERDDYESLPAQVYAIGFLQRYCDYLHLSRDKYTNEFKRMFAAWQSMQKDALSPHSSLREPKLIVTPPLILATLTGLVVTVMVSYIWFQVHRLTAPPSLEIITPSNETKVAIETIQVTGKSDPGTVIEINNQRIAQDSDGNFKESVALESGVNSITVVATNRFQKHSSKTIQVLRTQQPTQPTT</sequence>
<dbReference type="EMBL" id="PEZX01000011">
    <property type="protein sequence ID" value="PIS07196.1"/>
    <property type="molecule type" value="Genomic_DNA"/>
</dbReference>
<evidence type="ECO:0000313" key="3">
    <source>
        <dbReference type="Proteomes" id="UP000231162"/>
    </source>
</evidence>
<proteinExistence type="predicted"/>
<reference evidence="3" key="1">
    <citation type="submission" date="2017-09" db="EMBL/GenBank/DDBJ databases">
        <title>Depth-based differentiation of microbial function through sediment-hosted aquifers and enrichment of novel symbionts in the deep terrestrial subsurface.</title>
        <authorList>
            <person name="Probst A.J."/>
            <person name="Ladd B."/>
            <person name="Jarett J.K."/>
            <person name="Geller-Mcgrath D.E."/>
            <person name="Sieber C.M.K."/>
            <person name="Emerson J.B."/>
            <person name="Anantharaman K."/>
            <person name="Thomas B.C."/>
            <person name="Malmstrom R."/>
            <person name="Stieglmeier M."/>
            <person name="Klingl A."/>
            <person name="Woyke T."/>
            <person name="Ryan C.M."/>
            <person name="Banfield J.F."/>
        </authorList>
    </citation>
    <scope>NUCLEOTIDE SEQUENCE [LARGE SCALE GENOMIC DNA]</scope>
</reference>
<dbReference type="Pfam" id="PF09136">
    <property type="entry name" value="Glucodextran_B"/>
    <property type="match status" value="1"/>
</dbReference>
<dbReference type="InterPro" id="IPR013783">
    <property type="entry name" value="Ig-like_fold"/>
</dbReference>
<dbReference type="Proteomes" id="UP000231162">
    <property type="component" value="Unassembled WGS sequence"/>
</dbReference>
<dbReference type="AlphaFoldDB" id="A0A2M6R9N0"/>
<dbReference type="PANTHER" id="PTHR34475">
    <property type="match status" value="1"/>
</dbReference>
<dbReference type="Gene3D" id="2.60.40.10">
    <property type="entry name" value="Immunoglobulins"/>
    <property type="match status" value="1"/>
</dbReference>
<dbReference type="SUPFAM" id="SSF47413">
    <property type="entry name" value="lambda repressor-like DNA-binding domains"/>
    <property type="match status" value="1"/>
</dbReference>
<name>A0A2M6R9N0_9BACT</name>
<accession>A0A2M6R9N0</accession>
<feature type="transmembrane region" description="Helical" evidence="1">
    <location>
        <begin position="115"/>
        <end position="134"/>
    </location>
</feature>
<organism evidence="2 3">
    <name type="scientific">Candidatus Berkelbacteria bacterium CG10_big_fil_rev_8_21_14_0_10_43_14</name>
    <dbReference type="NCBI Taxonomy" id="1974515"/>
    <lineage>
        <taxon>Bacteria</taxon>
        <taxon>Candidatus Berkelbacteria</taxon>
    </lineage>
</organism>
<keyword evidence="1" id="KW-0472">Membrane</keyword>
<evidence type="ECO:0000313" key="2">
    <source>
        <dbReference type="EMBL" id="PIS07196.1"/>
    </source>
</evidence>